<dbReference type="SUPFAM" id="SSF52540">
    <property type="entry name" value="P-loop containing nucleoside triphosphate hydrolases"/>
    <property type="match status" value="2"/>
</dbReference>
<dbReference type="InterPro" id="IPR003439">
    <property type="entry name" value="ABC_transporter-like_ATP-bd"/>
</dbReference>
<dbReference type="GO" id="GO:0005524">
    <property type="term" value="F:ATP binding"/>
    <property type="evidence" value="ECO:0007669"/>
    <property type="project" value="UniProtKB-KW"/>
</dbReference>
<dbReference type="CDD" id="cd03215">
    <property type="entry name" value="ABC_Carb_Monos_II"/>
    <property type="match status" value="1"/>
</dbReference>
<keyword evidence="5" id="KW-0677">Repeat</keyword>
<dbReference type="PANTHER" id="PTHR43790:SF3">
    <property type="entry name" value="D-ALLOSE IMPORT ATP-BINDING PROTEIN ALSA-RELATED"/>
    <property type="match status" value="1"/>
</dbReference>
<evidence type="ECO:0000256" key="9">
    <source>
        <dbReference type="ARBA" id="ARBA00023136"/>
    </source>
</evidence>
<dbReference type="PROSITE" id="PS50893">
    <property type="entry name" value="ABC_TRANSPORTER_2"/>
    <property type="match status" value="2"/>
</dbReference>
<gene>
    <name evidence="11" type="primary">ytfR</name>
    <name evidence="11" type="ORF">DESHY_160036</name>
</gene>
<evidence type="ECO:0000256" key="3">
    <source>
        <dbReference type="ARBA" id="ARBA00022475"/>
    </source>
</evidence>
<dbReference type="PANTHER" id="PTHR43790">
    <property type="entry name" value="CARBOHYDRATE TRANSPORT ATP-BINDING PROTEIN MG119-RELATED"/>
    <property type="match status" value="1"/>
</dbReference>
<dbReference type="eggNOG" id="COG1129">
    <property type="taxonomic scope" value="Bacteria"/>
</dbReference>
<keyword evidence="6" id="KW-0547">Nucleotide-binding</keyword>
<evidence type="ECO:0000256" key="8">
    <source>
        <dbReference type="ARBA" id="ARBA00022967"/>
    </source>
</evidence>
<evidence type="ECO:0000256" key="6">
    <source>
        <dbReference type="ARBA" id="ARBA00022741"/>
    </source>
</evidence>
<keyword evidence="2" id="KW-0813">Transport</keyword>
<dbReference type="Gene3D" id="3.40.50.300">
    <property type="entry name" value="P-loop containing nucleotide triphosphate hydrolases"/>
    <property type="match status" value="2"/>
</dbReference>
<comment type="subcellular location">
    <subcellularLocation>
        <location evidence="1">Cell membrane</location>
        <topology evidence="1">Peripheral membrane protein</topology>
    </subcellularLocation>
</comment>
<dbReference type="SMART" id="SM00382">
    <property type="entry name" value="AAA"/>
    <property type="match status" value="2"/>
</dbReference>
<name>K8DYH3_9FIRM</name>
<reference evidence="11 12" key="1">
    <citation type="journal article" date="2013" name="Genome Announc.">
        <title>Genome Sequence of the Sulfate-Reducing Bacterium Desulfotomaculum hydrothermale Lam5(T).</title>
        <authorList>
            <person name="Amin O."/>
            <person name="Fardeau M.L."/>
            <person name="Valette O."/>
            <person name="Hirschler-Rea A."/>
            <person name="Barbe V."/>
            <person name="Medigue C."/>
            <person name="Vacherie B."/>
            <person name="Ollivier B."/>
            <person name="Bertin P.N."/>
            <person name="Dolla A."/>
        </authorList>
    </citation>
    <scope>NUCLEOTIDE SEQUENCE [LARGE SCALE GENOMIC DNA]</scope>
    <source>
        <strain evidence="12">Lam5 / DSM 18033</strain>
    </source>
</reference>
<dbReference type="EMBL" id="CAOS01000008">
    <property type="protein sequence ID" value="CCO07912.1"/>
    <property type="molecule type" value="Genomic_DNA"/>
</dbReference>
<keyword evidence="12" id="KW-1185">Reference proteome</keyword>
<dbReference type="GO" id="GO:0005886">
    <property type="term" value="C:plasma membrane"/>
    <property type="evidence" value="ECO:0007669"/>
    <property type="project" value="UniProtKB-SubCell"/>
</dbReference>
<dbReference type="InterPro" id="IPR050107">
    <property type="entry name" value="ABC_carbohydrate_import_ATPase"/>
</dbReference>
<protein>
    <submittedName>
        <fullName evidence="11">Putative sugar transporter subunit: ATP-binding component of ABC superfamily</fullName>
    </submittedName>
</protein>
<evidence type="ECO:0000313" key="12">
    <source>
        <dbReference type="Proteomes" id="UP000009315"/>
    </source>
</evidence>
<organism evidence="11 12">
    <name type="scientific">Desulforamulus hydrothermalis Lam5 = DSM 18033</name>
    <dbReference type="NCBI Taxonomy" id="1121428"/>
    <lineage>
        <taxon>Bacteria</taxon>
        <taxon>Bacillati</taxon>
        <taxon>Bacillota</taxon>
        <taxon>Clostridia</taxon>
        <taxon>Eubacteriales</taxon>
        <taxon>Peptococcaceae</taxon>
        <taxon>Desulforamulus</taxon>
    </lineage>
</organism>
<dbReference type="CDD" id="cd03216">
    <property type="entry name" value="ABC_Carb_Monos_I"/>
    <property type="match status" value="1"/>
</dbReference>
<accession>K8DYH3</accession>
<dbReference type="InterPro" id="IPR017871">
    <property type="entry name" value="ABC_transporter-like_CS"/>
</dbReference>
<evidence type="ECO:0000256" key="5">
    <source>
        <dbReference type="ARBA" id="ARBA00022737"/>
    </source>
</evidence>
<comment type="caution">
    <text evidence="11">The sequence shown here is derived from an EMBL/GenBank/DDBJ whole genome shotgun (WGS) entry which is preliminary data.</text>
</comment>
<keyword evidence="8" id="KW-1278">Translocase</keyword>
<feature type="domain" description="ABC transporter" evidence="10">
    <location>
        <begin position="16"/>
        <end position="253"/>
    </location>
</feature>
<evidence type="ECO:0000313" key="11">
    <source>
        <dbReference type="EMBL" id="CCO07912.1"/>
    </source>
</evidence>
<dbReference type="FunFam" id="3.40.50.300:FF:000127">
    <property type="entry name" value="Ribose import ATP-binding protein RbsA"/>
    <property type="match status" value="1"/>
</dbReference>
<dbReference type="RefSeq" id="WP_008411026.1">
    <property type="nucleotide sequence ID" value="NZ_CAOS01000008.1"/>
</dbReference>
<feature type="domain" description="ABC transporter" evidence="10">
    <location>
        <begin position="256"/>
        <end position="509"/>
    </location>
</feature>
<evidence type="ECO:0000256" key="4">
    <source>
        <dbReference type="ARBA" id="ARBA00022597"/>
    </source>
</evidence>
<keyword evidence="7 11" id="KW-0067">ATP-binding</keyword>
<keyword evidence="3" id="KW-1003">Cell membrane</keyword>
<dbReference type="GO" id="GO:0016887">
    <property type="term" value="F:ATP hydrolysis activity"/>
    <property type="evidence" value="ECO:0007669"/>
    <property type="project" value="InterPro"/>
</dbReference>
<keyword evidence="9" id="KW-0472">Membrane</keyword>
<dbReference type="InterPro" id="IPR003593">
    <property type="entry name" value="AAA+_ATPase"/>
</dbReference>
<dbReference type="Proteomes" id="UP000009315">
    <property type="component" value="Unassembled WGS sequence"/>
</dbReference>
<dbReference type="Pfam" id="PF00005">
    <property type="entry name" value="ABC_tran"/>
    <property type="match status" value="2"/>
</dbReference>
<dbReference type="InterPro" id="IPR027417">
    <property type="entry name" value="P-loop_NTPase"/>
</dbReference>
<evidence type="ECO:0000259" key="10">
    <source>
        <dbReference type="PROSITE" id="PS50893"/>
    </source>
</evidence>
<evidence type="ECO:0000256" key="1">
    <source>
        <dbReference type="ARBA" id="ARBA00004202"/>
    </source>
</evidence>
<sequence>MPGWPSKGGKTLVEILEMQGICKEFPGAKVLKNVNFSVRPKEIHALLGENGAGKSTLMKILTGIYSMDSGSILYQGTPVQISGPKQAEQLGIVMIHQEFNLIPQLSVAENIYLGNEKNFTRWGKINWHDLTEAAESYLEQVGLKVNPKTPVAALSVGEKQLVEIAKALSKQARLLIMDEPTAALTEAEIEKLFSIMRSLVEKGVSIIYISHRMEELFEICHRVTVLRDGEYIATQDIATTSIDRLVSLMVGREVNERFPKVRCNPGEALLEVENFTNYRLKNVSITLKAGEVVGIGGLMGSGRTELARAVFGLDKVSGTLKVKVKDKYFQGRFKHPAEAIDHGLAMVTEDRKDQGLILPFSVQHNLALPTLRARSLGGVIKHRQESAMTDHYIKLLKIKVADPAQRVGSLSGGNQQKVVFGKWLETKPEILILDEPTRGVDVGAKVEIYELINRLTSKGLGIILISSDLQELMGMSDRIYVMYEGRITGHFHHHEVTEEAFMHCATGGVQ</sequence>
<dbReference type="PROSITE" id="PS00211">
    <property type="entry name" value="ABC_TRANSPORTER_1"/>
    <property type="match status" value="2"/>
</dbReference>
<evidence type="ECO:0000256" key="7">
    <source>
        <dbReference type="ARBA" id="ARBA00022840"/>
    </source>
</evidence>
<evidence type="ECO:0000256" key="2">
    <source>
        <dbReference type="ARBA" id="ARBA00022448"/>
    </source>
</evidence>
<dbReference type="STRING" id="1121428.DESHY_160036"/>
<proteinExistence type="predicted"/>
<keyword evidence="4 11" id="KW-0762">Sugar transport</keyword>
<dbReference type="AlphaFoldDB" id="K8DYH3"/>